<name>A0ACB9FV57_9ASTR</name>
<dbReference type="EMBL" id="CM042033">
    <property type="protein sequence ID" value="KAI3775012.1"/>
    <property type="molecule type" value="Genomic_DNA"/>
</dbReference>
<protein>
    <submittedName>
        <fullName evidence="1">Uncharacterized protein</fullName>
    </submittedName>
</protein>
<evidence type="ECO:0000313" key="1">
    <source>
        <dbReference type="EMBL" id="KAI3775012.1"/>
    </source>
</evidence>
<keyword evidence="2" id="KW-1185">Reference proteome</keyword>
<evidence type="ECO:0000313" key="2">
    <source>
        <dbReference type="Proteomes" id="UP001056120"/>
    </source>
</evidence>
<comment type="caution">
    <text evidence="1">The sequence shown here is derived from an EMBL/GenBank/DDBJ whole genome shotgun (WGS) entry which is preliminary data.</text>
</comment>
<reference evidence="1 2" key="2">
    <citation type="journal article" date="2022" name="Mol. Ecol. Resour.">
        <title>The genomes of chicory, endive, great burdock and yacon provide insights into Asteraceae paleo-polyploidization history and plant inulin production.</title>
        <authorList>
            <person name="Fan W."/>
            <person name="Wang S."/>
            <person name="Wang H."/>
            <person name="Wang A."/>
            <person name="Jiang F."/>
            <person name="Liu H."/>
            <person name="Zhao H."/>
            <person name="Xu D."/>
            <person name="Zhang Y."/>
        </authorList>
    </citation>
    <scope>NUCLEOTIDE SEQUENCE [LARGE SCALE GENOMIC DNA]</scope>
    <source>
        <strain evidence="2">cv. Yunnan</strain>
        <tissue evidence="1">Leaves</tissue>
    </source>
</reference>
<organism evidence="1 2">
    <name type="scientific">Smallanthus sonchifolius</name>
    <dbReference type="NCBI Taxonomy" id="185202"/>
    <lineage>
        <taxon>Eukaryota</taxon>
        <taxon>Viridiplantae</taxon>
        <taxon>Streptophyta</taxon>
        <taxon>Embryophyta</taxon>
        <taxon>Tracheophyta</taxon>
        <taxon>Spermatophyta</taxon>
        <taxon>Magnoliopsida</taxon>
        <taxon>eudicotyledons</taxon>
        <taxon>Gunneridae</taxon>
        <taxon>Pentapetalae</taxon>
        <taxon>asterids</taxon>
        <taxon>campanulids</taxon>
        <taxon>Asterales</taxon>
        <taxon>Asteraceae</taxon>
        <taxon>Asteroideae</taxon>
        <taxon>Heliantheae alliance</taxon>
        <taxon>Millerieae</taxon>
        <taxon>Smallanthus</taxon>
    </lineage>
</organism>
<sequence length="129" mass="14136">MLKLEFLISMSSSVNLESGETLFFEENRGGCSRSESMADEISPQGLLLVPHGSGSVVVGSHIRGSRLRSSATGYVKVDLLLLVTLGINMLVRAELLLGEEEKQMFHEDCSIKDRRDGNIIRELNALQGT</sequence>
<accession>A0ACB9FV57</accession>
<reference evidence="2" key="1">
    <citation type="journal article" date="2022" name="Mol. Ecol. Resour.">
        <title>The genomes of chicory, endive, great burdock and yacon provide insights into Asteraceae palaeo-polyploidization history and plant inulin production.</title>
        <authorList>
            <person name="Fan W."/>
            <person name="Wang S."/>
            <person name="Wang H."/>
            <person name="Wang A."/>
            <person name="Jiang F."/>
            <person name="Liu H."/>
            <person name="Zhao H."/>
            <person name="Xu D."/>
            <person name="Zhang Y."/>
        </authorList>
    </citation>
    <scope>NUCLEOTIDE SEQUENCE [LARGE SCALE GENOMIC DNA]</scope>
    <source>
        <strain evidence="2">cv. Yunnan</strain>
    </source>
</reference>
<gene>
    <name evidence="1" type="ORF">L1987_49580</name>
</gene>
<proteinExistence type="predicted"/>
<dbReference type="Proteomes" id="UP001056120">
    <property type="component" value="Linkage Group LG16"/>
</dbReference>